<dbReference type="GO" id="GO:0005737">
    <property type="term" value="C:cytoplasm"/>
    <property type="evidence" value="ECO:0007669"/>
    <property type="project" value="UniProtKB-ARBA"/>
</dbReference>
<dbReference type="Gene3D" id="1.10.150.20">
    <property type="entry name" value="5' to 3' exonuclease, C-terminal subdomain"/>
    <property type="match status" value="1"/>
</dbReference>
<dbReference type="NCBIfam" id="TIGR02027">
    <property type="entry name" value="rpoA"/>
    <property type="match status" value="1"/>
</dbReference>
<evidence type="ECO:0000259" key="9">
    <source>
        <dbReference type="SMART" id="SM00662"/>
    </source>
</evidence>
<dbReference type="FunFam" id="2.170.120.12:FF:000001">
    <property type="entry name" value="DNA-directed RNA polymerase subunit alpha"/>
    <property type="match status" value="1"/>
</dbReference>
<dbReference type="GO" id="GO:0003899">
    <property type="term" value="F:DNA-directed RNA polymerase activity"/>
    <property type="evidence" value="ECO:0007669"/>
    <property type="project" value="UniProtKB-UniRule"/>
</dbReference>
<dbReference type="InterPro" id="IPR011773">
    <property type="entry name" value="DNA-dir_RpoA"/>
</dbReference>
<sequence length="307" mass="33925">MTQFKIECIESKRGGPSNSYGKFLLEPLCQGQGVTVGNALRRTLLSDLEGSAIVAVKIAGVVHEFSTIPGVREDVLEILLNLKEIVFKCGHRDYFTGRLLVHGPAVVTAANFEFSTGIEIVNPQQYLATLCTSCVLEMEVRIEQGKGYLLVDTAVSPGFLHVDAVFMPVKKVMYAVEEVSYTPCTVQDRLTLEIWTNGSISPQEALLHGLEALATLFTSLHTVRTKAREDTRFYTGGNIDQVSIEELQLSVRAHNCLKRACIRSVADLLDYSQEDLLEIKNFGQKSAEEVVGALQKRLGIHLPKENQ</sequence>
<dbReference type="SUPFAM" id="SSF56553">
    <property type="entry name" value="Insert subdomain of RNA polymerase alpha subunit"/>
    <property type="match status" value="1"/>
</dbReference>
<keyword evidence="10" id="KW-0934">Plastid</keyword>
<evidence type="ECO:0000256" key="8">
    <source>
        <dbReference type="HAMAP-Rule" id="MF_00059"/>
    </source>
</evidence>
<dbReference type="SUPFAM" id="SSF47789">
    <property type="entry name" value="C-terminal domain of RNA polymerase alpha subunit"/>
    <property type="match status" value="1"/>
</dbReference>
<dbReference type="GO" id="GO:0046983">
    <property type="term" value="F:protein dimerization activity"/>
    <property type="evidence" value="ECO:0007669"/>
    <property type="project" value="InterPro"/>
</dbReference>
<keyword evidence="4 8" id="KW-0808">Transferase</keyword>
<comment type="domain">
    <text evidence="8">The N-terminal domain is essential for RNAP assembly and basal transcription, whereas the C-terminal domain is involved in interaction with transcriptional regulators and with upstream promoter elements.</text>
</comment>
<dbReference type="InterPro" id="IPR036603">
    <property type="entry name" value="RBP11-like"/>
</dbReference>
<comment type="function">
    <text evidence="1 8">DNA-dependent RNA polymerase catalyzes the transcription of DNA into RNA using the four ribonucleoside triphosphates as substrates.</text>
</comment>
<dbReference type="Pfam" id="PF03118">
    <property type="entry name" value="RNA_pol_A_CTD"/>
    <property type="match status" value="1"/>
</dbReference>
<evidence type="ECO:0000256" key="6">
    <source>
        <dbReference type="ARBA" id="ARBA00023163"/>
    </source>
</evidence>
<dbReference type="Gene3D" id="3.30.1360.10">
    <property type="entry name" value="RNA polymerase, RBP11-like subunit"/>
    <property type="match status" value="1"/>
</dbReference>
<dbReference type="EC" id="2.7.7.6" evidence="8"/>
<keyword evidence="6 8" id="KW-0804">Transcription</keyword>
<dbReference type="CDD" id="cd06928">
    <property type="entry name" value="RNAP_alpha_NTD"/>
    <property type="match status" value="1"/>
</dbReference>
<dbReference type="SUPFAM" id="SSF55257">
    <property type="entry name" value="RBP11-like subunits of RNA polymerase"/>
    <property type="match status" value="1"/>
</dbReference>
<evidence type="ECO:0000256" key="7">
    <source>
        <dbReference type="ARBA" id="ARBA00048552"/>
    </source>
</evidence>
<feature type="region of interest" description="Alpha C-terminal domain (alpha-CTD)" evidence="8">
    <location>
        <begin position="240"/>
        <end position="307"/>
    </location>
</feature>
<evidence type="ECO:0000256" key="4">
    <source>
        <dbReference type="ARBA" id="ARBA00022679"/>
    </source>
</evidence>
<organism evidence="10">
    <name type="scientific">Cryptomonas sp. CCAC 1634B</name>
    <dbReference type="NCBI Taxonomy" id="2051848"/>
    <lineage>
        <taxon>Eukaryota</taxon>
        <taxon>Cryptophyceae</taxon>
        <taxon>Cryptomonadales</taxon>
        <taxon>Cryptomonadaceae</taxon>
        <taxon>Cryptomonas</taxon>
    </lineage>
</organism>
<evidence type="ECO:0000256" key="5">
    <source>
        <dbReference type="ARBA" id="ARBA00022695"/>
    </source>
</evidence>
<dbReference type="Pfam" id="PF01000">
    <property type="entry name" value="RNA_pol_A_bac"/>
    <property type="match status" value="1"/>
</dbReference>
<dbReference type="NCBIfam" id="NF003519">
    <property type="entry name" value="PRK05182.2-5"/>
    <property type="match status" value="1"/>
</dbReference>
<keyword evidence="5 8" id="KW-0548">Nucleotidyltransferase</keyword>
<accession>A0A679CBR3</accession>
<dbReference type="Gene3D" id="2.170.120.12">
    <property type="entry name" value="DNA-directed RNA polymerase, insert domain"/>
    <property type="match status" value="1"/>
</dbReference>
<dbReference type="GO" id="GO:0003677">
    <property type="term" value="F:DNA binding"/>
    <property type="evidence" value="ECO:0007669"/>
    <property type="project" value="UniProtKB-UniRule"/>
</dbReference>
<reference evidence="10" key="1">
    <citation type="journal article" date="2020" name="Genome Biol. Evol.">
        <title>Comparative plastid genomics of Cryptomonas species reveals fine-scale genomic responses to loss of photosynthesis.</title>
        <authorList>
            <person name="Tanifuji G."/>
            <person name="Kamikawa R."/>
            <person name="Moore C.E."/>
            <person name="Mills T."/>
            <person name="Onodera N.T."/>
            <person name="Kashiyama Y."/>
            <person name="Archibald J.M."/>
            <person name="Inagaki Y."/>
            <person name="Hashimoto T."/>
        </authorList>
    </citation>
    <scope>NUCLEOTIDE SEQUENCE</scope>
    <source>
        <strain evidence="10">CCAC 1634 B</strain>
    </source>
</reference>
<comment type="catalytic activity">
    <reaction evidence="7 8">
        <text>RNA(n) + a ribonucleoside 5'-triphosphate = RNA(n+1) + diphosphate</text>
        <dbReference type="Rhea" id="RHEA:21248"/>
        <dbReference type="Rhea" id="RHEA-COMP:14527"/>
        <dbReference type="Rhea" id="RHEA-COMP:17342"/>
        <dbReference type="ChEBI" id="CHEBI:33019"/>
        <dbReference type="ChEBI" id="CHEBI:61557"/>
        <dbReference type="ChEBI" id="CHEBI:140395"/>
        <dbReference type="EC" id="2.7.7.6"/>
    </reaction>
</comment>
<dbReference type="InterPro" id="IPR011260">
    <property type="entry name" value="RNAP_asu_C"/>
</dbReference>
<gene>
    <name evidence="8 10" type="primary">rpoA</name>
    <name evidence="10" type="ORF">CryM1634B_p049</name>
</gene>
<dbReference type="HAMAP" id="MF_00059">
    <property type="entry name" value="RNApol_bact_RpoA"/>
    <property type="match status" value="1"/>
</dbReference>
<dbReference type="NCBIfam" id="NF003516">
    <property type="entry name" value="PRK05182.2-2"/>
    <property type="match status" value="1"/>
</dbReference>
<comment type="similarity">
    <text evidence="2 8">Belongs to the RNA polymerase alpha chain family.</text>
</comment>
<evidence type="ECO:0000256" key="3">
    <source>
        <dbReference type="ARBA" id="ARBA00022478"/>
    </source>
</evidence>
<geneLocation type="plastid" evidence="10"/>
<dbReference type="AlphaFoldDB" id="A0A679CBR3"/>
<dbReference type="GO" id="GO:0000428">
    <property type="term" value="C:DNA-directed RNA polymerase complex"/>
    <property type="evidence" value="ECO:0007669"/>
    <property type="project" value="UniProtKB-KW"/>
</dbReference>
<evidence type="ECO:0000256" key="1">
    <source>
        <dbReference type="ARBA" id="ARBA00004026"/>
    </source>
</evidence>
<dbReference type="InterPro" id="IPR036643">
    <property type="entry name" value="RNApol_insert_sf"/>
</dbReference>
<dbReference type="InterPro" id="IPR011263">
    <property type="entry name" value="DNA-dir_RNA_pol_RpoA/D/Rpb3"/>
</dbReference>
<dbReference type="SMART" id="SM00662">
    <property type="entry name" value="RPOLD"/>
    <property type="match status" value="1"/>
</dbReference>
<dbReference type="InterPro" id="IPR011262">
    <property type="entry name" value="DNA-dir_RNA_pol_insert"/>
</dbReference>
<name>A0A679CBR3_9CRYP</name>
<protein>
    <recommendedName>
        <fullName evidence="8">DNA-directed RNA polymerase subunit alpha</fullName>
        <shortName evidence="8">RNAP subunit alpha</shortName>
        <ecNumber evidence="8">2.7.7.6</ecNumber>
    </recommendedName>
    <alternativeName>
        <fullName evidence="8">RNA polymerase subunit alpha</fullName>
    </alternativeName>
    <alternativeName>
        <fullName evidence="8">Transcriptase subunit alpha</fullName>
    </alternativeName>
</protein>
<feature type="region of interest" description="Alpha N-terminal domain (alpha-NTD)" evidence="8">
    <location>
        <begin position="1"/>
        <end position="240"/>
    </location>
</feature>
<dbReference type="GO" id="GO:0006351">
    <property type="term" value="P:DNA-templated transcription"/>
    <property type="evidence" value="ECO:0007669"/>
    <property type="project" value="UniProtKB-UniRule"/>
</dbReference>
<keyword evidence="3 8" id="KW-0240">DNA-directed RNA polymerase</keyword>
<evidence type="ECO:0000256" key="2">
    <source>
        <dbReference type="ARBA" id="ARBA00007123"/>
    </source>
</evidence>
<comment type="subunit">
    <text evidence="8">Homodimer. The RNAP catalytic core consists of 2 alpha, 1 beta, 1 beta' and 1 omega subunit. When a sigma factor is associated with the core the holoenzyme is formed, which can initiate transcription.</text>
</comment>
<dbReference type="Pfam" id="PF01193">
    <property type="entry name" value="RNA_pol_L"/>
    <property type="match status" value="1"/>
</dbReference>
<feature type="domain" description="DNA-directed RNA polymerase RpoA/D/Rpb3-type" evidence="9">
    <location>
        <begin position="20"/>
        <end position="223"/>
    </location>
</feature>
<dbReference type="EMBL" id="LC484193">
    <property type="protein sequence ID" value="BBK20481.1"/>
    <property type="molecule type" value="Genomic_DNA"/>
</dbReference>
<proteinExistence type="inferred from homology"/>
<evidence type="ECO:0000313" key="10">
    <source>
        <dbReference type="EMBL" id="BBK20481.1"/>
    </source>
</evidence>